<keyword evidence="1" id="KW-1185">Reference proteome</keyword>
<accession>A0A5S6R142</accession>
<dbReference type="AlphaFoldDB" id="A0A5S6R142"/>
<evidence type="ECO:0000313" key="1">
    <source>
        <dbReference type="Proteomes" id="UP000046395"/>
    </source>
</evidence>
<protein>
    <submittedName>
        <fullName evidence="2">Kinetochore protein Spc24</fullName>
    </submittedName>
</protein>
<evidence type="ECO:0000313" key="2">
    <source>
        <dbReference type="WBParaSite" id="TMUE_3000013205.1"/>
    </source>
</evidence>
<reference evidence="2" key="1">
    <citation type="submission" date="2019-12" db="UniProtKB">
        <authorList>
            <consortium name="WormBaseParasite"/>
        </authorList>
    </citation>
    <scope>IDENTIFICATION</scope>
</reference>
<organism evidence="1 2">
    <name type="scientific">Trichuris muris</name>
    <name type="common">Mouse whipworm</name>
    <dbReference type="NCBI Taxonomy" id="70415"/>
    <lineage>
        <taxon>Eukaryota</taxon>
        <taxon>Metazoa</taxon>
        <taxon>Ecdysozoa</taxon>
        <taxon>Nematoda</taxon>
        <taxon>Enoplea</taxon>
        <taxon>Dorylaimia</taxon>
        <taxon>Trichinellida</taxon>
        <taxon>Trichuridae</taxon>
        <taxon>Trichuris</taxon>
    </lineage>
</organism>
<name>A0A5S6R142_TRIMR</name>
<sequence length="209" mass="23286">MSRASERVDRLFDYLEPCSSRIRNAIARAEIIVNIGNDVVNGEGANDVLARCCRKAEETLKEIEQTKPLLQAALDNRLMLTTALQNIRTKLDAVRATKSACPSEEINRLIAETEASMPAHDRLVSSVEEKCKRIEILVEMLQQSSNAAEELRKILRFERSALPLITLPSGEHVKIAVVSPRGELIAQHNIGRKDCDQKTIDELWASVAS</sequence>
<dbReference type="Proteomes" id="UP000046395">
    <property type="component" value="Unassembled WGS sequence"/>
</dbReference>
<proteinExistence type="predicted"/>
<dbReference type="WBParaSite" id="TMUE_3000013205.1">
    <property type="protein sequence ID" value="TMUE_3000013205.1"/>
    <property type="gene ID" value="WBGene00284968"/>
</dbReference>